<evidence type="ECO:0000256" key="1">
    <source>
        <dbReference type="SAM" id="MobiDB-lite"/>
    </source>
</evidence>
<accession>A0A382HVF9</accession>
<sequence>VARDWVSLESRFRPLSTPTRSCTGPTSPQSSCSRTWPHTPASWSTTCPDNACSKPRSQPTDARR</sequence>
<feature type="non-terminal residue" evidence="2">
    <location>
        <position position="64"/>
    </location>
</feature>
<gene>
    <name evidence="2" type="ORF">METZ01_LOCUS244190</name>
</gene>
<feature type="region of interest" description="Disordered" evidence="1">
    <location>
        <begin position="16"/>
        <end position="64"/>
    </location>
</feature>
<proteinExistence type="predicted"/>
<reference evidence="2" key="1">
    <citation type="submission" date="2018-05" db="EMBL/GenBank/DDBJ databases">
        <authorList>
            <person name="Lanie J.A."/>
            <person name="Ng W.-L."/>
            <person name="Kazmierczak K.M."/>
            <person name="Andrzejewski T.M."/>
            <person name="Davidsen T.M."/>
            <person name="Wayne K.J."/>
            <person name="Tettelin H."/>
            <person name="Glass J.I."/>
            <person name="Rusch D."/>
            <person name="Podicherti R."/>
            <person name="Tsui H.-C.T."/>
            <person name="Winkler M.E."/>
        </authorList>
    </citation>
    <scope>NUCLEOTIDE SEQUENCE</scope>
</reference>
<name>A0A382HVF9_9ZZZZ</name>
<feature type="non-terminal residue" evidence="2">
    <location>
        <position position="1"/>
    </location>
</feature>
<organism evidence="2">
    <name type="scientific">marine metagenome</name>
    <dbReference type="NCBI Taxonomy" id="408172"/>
    <lineage>
        <taxon>unclassified sequences</taxon>
        <taxon>metagenomes</taxon>
        <taxon>ecological metagenomes</taxon>
    </lineage>
</organism>
<dbReference type="EMBL" id="UINC01063573">
    <property type="protein sequence ID" value="SVB91336.1"/>
    <property type="molecule type" value="Genomic_DNA"/>
</dbReference>
<dbReference type="AlphaFoldDB" id="A0A382HVF9"/>
<feature type="compositionally biased region" description="Polar residues" evidence="1">
    <location>
        <begin position="55"/>
        <end position="64"/>
    </location>
</feature>
<feature type="compositionally biased region" description="Polar residues" evidence="1">
    <location>
        <begin position="16"/>
        <end position="48"/>
    </location>
</feature>
<evidence type="ECO:0000313" key="2">
    <source>
        <dbReference type="EMBL" id="SVB91336.1"/>
    </source>
</evidence>
<protein>
    <submittedName>
        <fullName evidence="2">Uncharacterized protein</fullName>
    </submittedName>
</protein>